<organism evidence="2 3">
    <name type="scientific">Austropuccinia psidii MF-1</name>
    <dbReference type="NCBI Taxonomy" id="1389203"/>
    <lineage>
        <taxon>Eukaryota</taxon>
        <taxon>Fungi</taxon>
        <taxon>Dikarya</taxon>
        <taxon>Basidiomycota</taxon>
        <taxon>Pucciniomycotina</taxon>
        <taxon>Pucciniomycetes</taxon>
        <taxon>Pucciniales</taxon>
        <taxon>Sphaerophragmiaceae</taxon>
        <taxon>Austropuccinia</taxon>
    </lineage>
</organism>
<feature type="compositionally biased region" description="Polar residues" evidence="1">
    <location>
        <begin position="62"/>
        <end position="71"/>
    </location>
</feature>
<accession>A0A9Q3CYF3</accession>
<name>A0A9Q3CYF3_9BASI</name>
<evidence type="ECO:0000256" key="1">
    <source>
        <dbReference type="SAM" id="MobiDB-lite"/>
    </source>
</evidence>
<comment type="caution">
    <text evidence="2">The sequence shown here is derived from an EMBL/GenBank/DDBJ whole genome shotgun (WGS) entry which is preliminary data.</text>
</comment>
<keyword evidence="3" id="KW-1185">Reference proteome</keyword>
<feature type="region of interest" description="Disordered" evidence="1">
    <location>
        <begin position="1"/>
        <end position="20"/>
    </location>
</feature>
<feature type="region of interest" description="Disordered" evidence="1">
    <location>
        <begin position="49"/>
        <end position="91"/>
    </location>
</feature>
<evidence type="ECO:0000313" key="3">
    <source>
        <dbReference type="Proteomes" id="UP000765509"/>
    </source>
</evidence>
<reference evidence="2" key="1">
    <citation type="submission" date="2021-03" db="EMBL/GenBank/DDBJ databases">
        <title>Draft genome sequence of rust myrtle Austropuccinia psidii MF-1, a brazilian biotype.</title>
        <authorList>
            <person name="Quecine M.C."/>
            <person name="Pachon D.M.R."/>
            <person name="Bonatelli M.L."/>
            <person name="Correr F.H."/>
            <person name="Franceschini L.M."/>
            <person name="Leite T.F."/>
            <person name="Margarido G.R.A."/>
            <person name="Almeida C.A."/>
            <person name="Ferrarezi J.A."/>
            <person name="Labate C.A."/>
        </authorList>
    </citation>
    <scope>NUCLEOTIDE SEQUENCE</scope>
    <source>
        <strain evidence="2">MF-1</strain>
    </source>
</reference>
<protein>
    <submittedName>
        <fullName evidence="2">Uncharacterized protein</fullName>
    </submittedName>
</protein>
<dbReference type="Proteomes" id="UP000765509">
    <property type="component" value="Unassembled WGS sequence"/>
</dbReference>
<gene>
    <name evidence="2" type="ORF">O181_031857</name>
</gene>
<sequence>MPCEQTPWKPTPGPSGTQWSENLFHSKQQYSHLLILNFNSSELTLPPFVEPSQYNEPPIPGLSQSYESQVPSHEDAMACEPEPEVAPRQSMEDPFGKFPFSFFPCPQHSLTPPSTISSSSCYPPLHNHH</sequence>
<proteinExistence type="predicted"/>
<dbReference type="EMBL" id="AVOT02011452">
    <property type="protein sequence ID" value="MBW0492142.1"/>
    <property type="molecule type" value="Genomic_DNA"/>
</dbReference>
<evidence type="ECO:0000313" key="2">
    <source>
        <dbReference type="EMBL" id="MBW0492142.1"/>
    </source>
</evidence>
<dbReference type="AlphaFoldDB" id="A0A9Q3CYF3"/>